<dbReference type="eggNOG" id="COG3741">
    <property type="taxonomic scope" value="Bacteria"/>
</dbReference>
<dbReference type="Proteomes" id="UP000001302">
    <property type="component" value="Chromosome"/>
</dbReference>
<dbReference type="KEGG" id="pbr:PB2503_01292"/>
<dbReference type="AlphaFoldDB" id="E0TBG3"/>
<dbReference type="RefSeq" id="WP_013299312.1">
    <property type="nucleotide sequence ID" value="NC_014414.1"/>
</dbReference>
<dbReference type="EMBL" id="CP002156">
    <property type="protein sequence ID" value="ADM08338.1"/>
    <property type="molecule type" value="Genomic_DNA"/>
</dbReference>
<dbReference type="SUPFAM" id="SSF53187">
    <property type="entry name" value="Zn-dependent exopeptidases"/>
    <property type="match status" value="1"/>
</dbReference>
<gene>
    <name evidence="1" type="ordered locus">PB2503_01292</name>
</gene>
<dbReference type="HOGENOM" id="CLU_069318_1_0_5"/>
<dbReference type="Pfam" id="PF05013">
    <property type="entry name" value="FGase"/>
    <property type="match status" value="1"/>
</dbReference>
<dbReference type="OrthoDB" id="9802050at2"/>
<accession>E0TBG3</accession>
<reference evidence="1 2" key="2">
    <citation type="journal article" date="2011" name="J. Bacteriol.">
        <title>Complete genome sequence of strain HTCC2503T of Parvularcula bermudensis, the type species of the order "Parvularculales" in the class Alphaproteobacteria.</title>
        <authorList>
            <person name="Oh H.M."/>
            <person name="Kang I."/>
            <person name="Vergin K.L."/>
            <person name="Kang D."/>
            <person name="Rhee K.H."/>
            <person name="Giovannoni S.J."/>
            <person name="Cho J.C."/>
        </authorList>
    </citation>
    <scope>NUCLEOTIDE SEQUENCE [LARGE SCALE GENOMIC DNA]</scope>
    <source>
        <strain evidence="2">ATCC BAA-594 / HTCC2503 / KCTC 12087</strain>
    </source>
</reference>
<evidence type="ECO:0000313" key="1">
    <source>
        <dbReference type="EMBL" id="ADM08338.1"/>
    </source>
</evidence>
<dbReference type="InterPro" id="IPR007709">
    <property type="entry name" value="N-FG_amidohydro"/>
</dbReference>
<keyword evidence="2" id="KW-1185">Reference proteome</keyword>
<reference evidence="2" key="1">
    <citation type="submission" date="2010-08" db="EMBL/GenBank/DDBJ databases">
        <title>Genome sequence of Parvularcula bermudensis HTCC2503.</title>
        <authorList>
            <person name="Kang D.-M."/>
            <person name="Oh H.-M."/>
            <person name="Cho J.-C."/>
        </authorList>
    </citation>
    <scope>NUCLEOTIDE SEQUENCE [LARGE SCALE GENOMIC DNA]</scope>
    <source>
        <strain evidence="2">ATCC BAA-594 / HTCC2503 / KCTC 12087</strain>
    </source>
</reference>
<evidence type="ECO:0000313" key="2">
    <source>
        <dbReference type="Proteomes" id="UP000001302"/>
    </source>
</evidence>
<name>E0TBG3_PARBH</name>
<sequence>MVAKIVKPSFPGHAIAIPDLWSAPFVFASPHSGRHYPQRFLSMSALDLRDLRRSEDAYVDLLLPKASDTGVPVLTARFPRAFVDVNRSPREIDPTVFTSPPYDDLDTQSPRVAAGFGLIPSRAATGADIYTRLLPAQEGRSRMDRCYTPYHNALSELLGLCRHRFGHAILVDWHSMPSMTLGREHLPDVILGDLHGQACTADLRDVWEQGFQSFGFSVGRNLPYAGGYVTRRYGRPAEGIEAIQIEINRRLYLDEERTTRNASRHRALQARLAAVISTVIGAYETPLQWAAE</sequence>
<dbReference type="Gene3D" id="3.40.630.40">
    <property type="entry name" value="Zn-dependent exopeptidases"/>
    <property type="match status" value="1"/>
</dbReference>
<dbReference type="STRING" id="314260.PB2503_01292"/>
<proteinExistence type="predicted"/>
<evidence type="ECO:0008006" key="3">
    <source>
        <dbReference type="Google" id="ProtNLM"/>
    </source>
</evidence>
<protein>
    <recommendedName>
        <fullName evidence="3">N-formylglutamate amidohydrolase</fullName>
    </recommendedName>
</protein>
<organism evidence="1 2">
    <name type="scientific">Parvularcula bermudensis (strain ATCC BAA-594 / HTCC2503 / KCTC 12087)</name>
    <dbReference type="NCBI Taxonomy" id="314260"/>
    <lineage>
        <taxon>Bacteria</taxon>
        <taxon>Pseudomonadati</taxon>
        <taxon>Pseudomonadota</taxon>
        <taxon>Alphaproteobacteria</taxon>
        <taxon>Parvularculales</taxon>
        <taxon>Parvularculaceae</taxon>
        <taxon>Parvularcula</taxon>
    </lineage>
</organism>